<evidence type="ECO:0000313" key="15">
    <source>
        <dbReference type="EMBL" id="GLQ07019.1"/>
    </source>
</evidence>
<dbReference type="InterPro" id="IPR046952">
    <property type="entry name" value="GSHR/TRXR-like"/>
</dbReference>
<protein>
    <recommendedName>
        <fullName evidence="12">Glutathione reductase</fullName>
        <shortName evidence="12">GRase</shortName>
        <ecNumber evidence="12">1.8.1.7</ecNumber>
    </recommendedName>
</protein>
<evidence type="ECO:0000256" key="12">
    <source>
        <dbReference type="RuleBase" id="RU365040"/>
    </source>
</evidence>
<keyword evidence="7 11" id="KW-0560">Oxidoreductase</keyword>
<evidence type="ECO:0000256" key="6">
    <source>
        <dbReference type="ARBA" id="ARBA00022857"/>
    </source>
</evidence>
<comment type="similarity">
    <text evidence="2 11">Belongs to the class-I pyridine nucleotide-disulfide oxidoreductase family.</text>
</comment>
<dbReference type="PANTHER" id="PTHR42737">
    <property type="entry name" value="GLUTATHIONE REDUCTASE"/>
    <property type="match status" value="1"/>
</dbReference>
<reference evidence="15" key="1">
    <citation type="journal article" date="2014" name="Int. J. Syst. Evol. Microbiol.">
        <title>Complete genome of a new Firmicutes species belonging to the dominant human colonic microbiota ('Ruminococcus bicirculans') reveals two chromosomes and a selective capacity to utilize plant glucans.</title>
        <authorList>
            <consortium name="NISC Comparative Sequencing Program"/>
            <person name="Wegmann U."/>
            <person name="Louis P."/>
            <person name="Goesmann A."/>
            <person name="Henrissat B."/>
            <person name="Duncan S.H."/>
            <person name="Flint H.J."/>
        </authorList>
    </citation>
    <scope>NUCLEOTIDE SEQUENCE</scope>
    <source>
        <strain evidence="15">NBRC 103408</strain>
    </source>
</reference>
<dbReference type="NCBIfam" id="TIGR01424">
    <property type="entry name" value="gluta_reduc_2"/>
    <property type="match status" value="1"/>
</dbReference>
<dbReference type="InterPro" id="IPR036188">
    <property type="entry name" value="FAD/NAD-bd_sf"/>
</dbReference>
<evidence type="ECO:0000256" key="1">
    <source>
        <dbReference type="ARBA" id="ARBA00001974"/>
    </source>
</evidence>
<comment type="cofactor">
    <cofactor evidence="1 12">
        <name>FAD</name>
        <dbReference type="ChEBI" id="CHEBI:57692"/>
    </cofactor>
</comment>
<dbReference type="PROSITE" id="PS00076">
    <property type="entry name" value="PYRIDINE_REDOX_1"/>
    <property type="match status" value="1"/>
</dbReference>
<comment type="function">
    <text evidence="12">Catalyzes the reduction of glutathione disulfide (GSSG) to reduced glutathione (GSH).</text>
</comment>
<proteinExistence type="inferred from homology"/>
<dbReference type="SUPFAM" id="SSF51905">
    <property type="entry name" value="FAD/NAD(P)-binding domain"/>
    <property type="match status" value="1"/>
</dbReference>
<evidence type="ECO:0000256" key="8">
    <source>
        <dbReference type="ARBA" id="ARBA00023157"/>
    </source>
</evidence>
<dbReference type="PRINTS" id="PR00368">
    <property type="entry name" value="FADPNR"/>
</dbReference>
<dbReference type="InterPro" id="IPR012999">
    <property type="entry name" value="Pyr_OxRdtase_I_AS"/>
</dbReference>
<gene>
    <name evidence="15" type="primary">gor</name>
    <name evidence="15" type="ORF">GCM10007924_22400</name>
</gene>
<sequence>MTYDYDLFVIGAGSGGVRASRISSSLGAKVAIAEEYRVGGTCVIRGCVPKKLFVYASHYSDDFQDAKNYGWTVGETRHDWATLIRNKDAEIDRLNGIYYTILSNNNVELYEARAEIIDAHTVRVGDQTVTARYILIATGGTPMMPDIPGIEHAISSNEAFHLETMPQRVVVVGGGYIAVEFAGIFNGLGADVIQLYRGEQILRGFDADVQNMVAQEITKKGVTLKTHANPAKIEKLADCLLITLEDGSTLEADAIMYATGRCPNTDGLGLENVGVDLKPNGAVVVDAYSKTSVDSIYAVGDVTDRIALTPVAIHEGMAFAETVFGGKPRAFDHADVPSAVFSQPPVGTVGLTEAEARDKYGDVDIYKSEFRPMKQTLTLGSERAFVKLVVEPKSDRVVGVHVVGADAGEIIQGVGIAVKCGATKAQFDSTVGVHPTLAEELVTMREKYTGA</sequence>
<dbReference type="SUPFAM" id="SSF55424">
    <property type="entry name" value="FAD/NAD-linked reductases, dimerisation (C-terminal) domain"/>
    <property type="match status" value="1"/>
</dbReference>
<keyword evidence="8" id="KW-1015">Disulfide bond</keyword>
<comment type="catalytic activity">
    <reaction evidence="10 12">
        <text>2 glutathione + NADP(+) = glutathione disulfide + NADPH + H(+)</text>
        <dbReference type="Rhea" id="RHEA:11740"/>
        <dbReference type="ChEBI" id="CHEBI:15378"/>
        <dbReference type="ChEBI" id="CHEBI:57783"/>
        <dbReference type="ChEBI" id="CHEBI:57925"/>
        <dbReference type="ChEBI" id="CHEBI:58297"/>
        <dbReference type="ChEBI" id="CHEBI:58349"/>
        <dbReference type="EC" id="1.8.1.7"/>
    </reaction>
</comment>
<dbReference type="InterPro" id="IPR006324">
    <property type="entry name" value="GSHR"/>
</dbReference>
<evidence type="ECO:0000256" key="2">
    <source>
        <dbReference type="ARBA" id="ARBA00007532"/>
    </source>
</evidence>
<dbReference type="Gene3D" id="3.30.390.30">
    <property type="match status" value="1"/>
</dbReference>
<keyword evidence="5 11" id="KW-0274">FAD</keyword>
<dbReference type="PIRSF" id="PIRSF000350">
    <property type="entry name" value="Mercury_reductase_MerA"/>
    <property type="match status" value="1"/>
</dbReference>
<evidence type="ECO:0000256" key="5">
    <source>
        <dbReference type="ARBA" id="ARBA00022827"/>
    </source>
</evidence>
<dbReference type="InterPro" id="IPR004099">
    <property type="entry name" value="Pyr_nucl-diS_OxRdtase_dimer"/>
</dbReference>
<reference evidence="15" key="2">
    <citation type="submission" date="2023-01" db="EMBL/GenBank/DDBJ databases">
        <title>Draft genome sequence of Sneathiella chinensis strain NBRC 103408.</title>
        <authorList>
            <person name="Sun Q."/>
            <person name="Mori K."/>
        </authorList>
    </citation>
    <scope>NUCLEOTIDE SEQUENCE</scope>
    <source>
        <strain evidence="15">NBRC 103408</strain>
    </source>
</reference>
<evidence type="ECO:0000259" key="13">
    <source>
        <dbReference type="Pfam" id="PF02852"/>
    </source>
</evidence>
<comment type="subunit">
    <text evidence="3">Homodimer.</text>
</comment>
<evidence type="ECO:0000256" key="4">
    <source>
        <dbReference type="ARBA" id="ARBA00022630"/>
    </source>
</evidence>
<evidence type="ECO:0000256" key="9">
    <source>
        <dbReference type="ARBA" id="ARBA00023284"/>
    </source>
</evidence>
<dbReference type="Gene3D" id="3.50.50.60">
    <property type="entry name" value="FAD/NAD(P)-binding domain"/>
    <property type="match status" value="2"/>
</dbReference>
<evidence type="ECO:0000256" key="10">
    <source>
        <dbReference type="ARBA" id="ARBA00049142"/>
    </source>
</evidence>
<dbReference type="RefSeq" id="WP_169561105.1">
    <property type="nucleotide sequence ID" value="NZ_BSNF01000008.1"/>
</dbReference>
<evidence type="ECO:0000256" key="3">
    <source>
        <dbReference type="ARBA" id="ARBA00011738"/>
    </source>
</evidence>
<dbReference type="InterPro" id="IPR001100">
    <property type="entry name" value="Pyr_nuc-diS_OxRdtase"/>
</dbReference>
<feature type="domain" description="Pyridine nucleotide-disulphide oxidoreductase dimerisation" evidence="13">
    <location>
        <begin position="336"/>
        <end position="444"/>
    </location>
</feature>
<name>A0ABQ5U539_9PROT</name>
<keyword evidence="16" id="KW-1185">Reference proteome</keyword>
<feature type="domain" description="FAD/NAD(P)-binding" evidence="14">
    <location>
        <begin position="5"/>
        <end position="316"/>
    </location>
</feature>
<dbReference type="EMBL" id="BSNF01000008">
    <property type="protein sequence ID" value="GLQ07019.1"/>
    <property type="molecule type" value="Genomic_DNA"/>
</dbReference>
<dbReference type="InterPro" id="IPR016156">
    <property type="entry name" value="FAD/NAD-linked_Rdtase_dimer_sf"/>
</dbReference>
<evidence type="ECO:0000256" key="7">
    <source>
        <dbReference type="ARBA" id="ARBA00023002"/>
    </source>
</evidence>
<accession>A0ABQ5U539</accession>
<dbReference type="Proteomes" id="UP001161409">
    <property type="component" value="Unassembled WGS sequence"/>
</dbReference>
<evidence type="ECO:0000313" key="16">
    <source>
        <dbReference type="Proteomes" id="UP001161409"/>
    </source>
</evidence>
<dbReference type="PANTHER" id="PTHR42737:SF2">
    <property type="entry name" value="GLUTATHIONE REDUCTASE"/>
    <property type="match status" value="1"/>
</dbReference>
<dbReference type="NCBIfam" id="NF004776">
    <property type="entry name" value="PRK06116.1"/>
    <property type="match status" value="1"/>
</dbReference>
<keyword evidence="6 12" id="KW-0521">NADP</keyword>
<keyword evidence="9 11" id="KW-0676">Redox-active center</keyword>
<comment type="caution">
    <text evidence="15">The sequence shown here is derived from an EMBL/GenBank/DDBJ whole genome shotgun (WGS) entry which is preliminary data.</text>
</comment>
<dbReference type="Pfam" id="PF07992">
    <property type="entry name" value="Pyr_redox_2"/>
    <property type="match status" value="1"/>
</dbReference>
<organism evidence="15 16">
    <name type="scientific">Sneathiella chinensis</name>
    <dbReference type="NCBI Taxonomy" id="349750"/>
    <lineage>
        <taxon>Bacteria</taxon>
        <taxon>Pseudomonadati</taxon>
        <taxon>Pseudomonadota</taxon>
        <taxon>Alphaproteobacteria</taxon>
        <taxon>Sneathiellales</taxon>
        <taxon>Sneathiellaceae</taxon>
        <taxon>Sneathiella</taxon>
    </lineage>
</organism>
<keyword evidence="4 11" id="KW-0285">Flavoprotein</keyword>
<dbReference type="EC" id="1.8.1.7" evidence="12"/>
<dbReference type="InterPro" id="IPR023753">
    <property type="entry name" value="FAD/NAD-binding_dom"/>
</dbReference>
<evidence type="ECO:0000259" key="14">
    <source>
        <dbReference type="Pfam" id="PF07992"/>
    </source>
</evidence>
<evidence type="ECO:0000256" key="11">
    <source>
        <dbReference type="RuleBase" id="RU003691"/>
    </source>
</evidence>
<dbReference type="PRINTS" id="PR00411">
    <property type="entry name" value="PNDRDTASEI"/>
</dbReference>
<dbReference type="Pfam" id="PF02852">
    <property type="entry name" value="Pyr_redox_dim"/>
    <property type="match status" value="1"/>
</dbReference>